<dbReference type="GO" id="GO:0005886">
    <property type="term" value="C:plasma membrane"/>
    <property type="evidence" value="ECO:0007669"/>
    <property type="project" value="TreeGrafter"/>
</dbReference>
<dbReference type="SMART" id="SM00044">
    <property type="entry name" value="CYCc"/>
    <property type="match status" value="1"/>
</dbReference>
<dbReference type="STRING" id="118168.MC7420_3506"/>
<keyword evidence="6" id="KW-0418">Kinase</keyword>
<dbReference type="CDD" id="cd17574">
    <property type="entry name" value="REC_OmpR"/>
    <property type="match status" value="1"/>
</dbReference>
<dbReference type="InterPro" id="IPR003594">
    <property type="entry name" value="HATPase_dom"/>
</dbReference>
<dbReference type="Gene3D" id="3.30.70.1230">
    <property type="entry name" value="Nucleotide cyclase"/>
    <property type="match status" value="1"/>
</dbReference>
<dbReference type="CDD" id="cd07302">
    <property type="entry name" value="CHD"/>
    <property type="match status" value="1"/>
</dbReference>
<dbReference type="Gene3D" id="3.40.50.2300">
    <property type="match status" value="2"/>
</dbReference>
<dbReference type="eggNOG" id="COG5002">
    <property type="taxonomic scope" value="Bacteria"/>
</dbReference>
<dbReference type="GO" id="GO:0000155">
    <property type="term" value="F:phosphorelay sensor kinase activity"/>
    <property type="evidence" value="ECO:0007669"/>
    <property type="project" value="InterPro"/>
</dbReference>
<dbReference type="InterPro" id="IPR013656">
    <property type="entry name" value="PAS_4"/>
</dbReference>
<evidence type="ECO:0000259" key="15">
    <source>
        <dbReference type="PROSITE" id="PS50125"/>
    </source>
</evidence>
<dbReference type="EMBL" id="DS989864">
    <property type="protein sequence ID" value="EDX72434.1"/>
    <property type="molecule type" value="Genomic_DNA"/>
</dbReference>
<feature type="domain" description="Histidine kinase" evidence="11">
    <location>
        <begin position="323"/>
        <end position="541"/>
    </location>
</feature>
<dbReference type="Proteomes" id="UP000003835">
    <property type="component" value="Unassembled WGS sequence"/>
</dbReference>
<feature type="modified residue" description="4-aspartylphosphate" evidence="9">
    <location>
        <position position="629"/>
    </location>
</feature>
<dbReference type="InterPro" id="IPR000014">
    <property type="entry name" value="PAS"/>
</dbReference>
<name>B4W013_9CYAN</name>
<dbReference type="SMART" id="SM00448">
    <property type="entry name" value="REC"/>
    <property type="match status" value="2"/>
</dbReference>
<dbReference type="CDD" id="cd16922">
    <property type="entry name" value="HATPase_EvgS-ArcB-TorS-like"/>
    <property type="match status" value="1"/>
</dbReference>
<evidence type="ECO:0000256" key="6">
    <source>
        <dbReference type="ARBA" id="ARBA00022777"/>
    </source>
</evidence>
<protein>
    <recommendedName>
        <fullName evidence="8">Circadian input-output histidine kinase CikA</fullName>
        <ecNumber evidence="3">2.7.13.3</ecNumber>
    </recommendedName>
</protein>
<dbReference type="GO" id="GO:0009927">
    <property type="term" value="F:histidine phosphotransfer kinase activity"/>
    <property type="evidence" value="ECO:0007669"/>
    <property type="project" value="TreeGrafter"/>
</dbReference>
<dbReference type="InterPro" id="IPR001054">
    <property type="entry name" value="A/G_cyclase"/>
</dbReference>
<evidence type="ECO:0000259" key="14">
    <source>
        <dbReference type="PROSITE" id="PS50113"/>
    </source>
</evidence>
<dbReference type="Gene3D" id="3.30.450.20">
    <property type="entry name" value="PAS domain"/>
    <property type="match status" value="1"/>
</dbReference>
<comment type="catalytic activity">
    <reaction evidence="1">
        <text>ATP + protein L-histidine = ADP + protein N-phospho-L-histidine.</text>
        <dbReference type="EC" id="2.7.13.3"/>
    </reaction>
</comment>
<dbReference type="PROSITE" id="PS50109">
    <property type="entry name" value="HIS_KIN"/>
    <property type="match status" value="1"/>
</dbReference>
<comment type="similarity">
    <text evidence="2">In the N-terminal section; belongs to the phytochrome family.</text>
</comment>
<evidence type="ECO:0000256" key="7">
    <source>
        <dbReference type="ARBA" id="ARBA00023012"/>
    </source>
</evidence>
<dbReference type="AlphaFoldDB" id="B4W013"/>
<dbReference type="GO" id="GO:0004016">
    <property type="term" value="F:adenylate cyclase activity"/>
    <property type="evidence" value="ECO:0007669"/>
    <property type="project" value="UniProtKB-ARBA"/>
</dbReference>
<dbReference type="Pfam" id="PF08448">
    <property type="entry name" value="PAS_4"/>
    <property type="match status" value="1"/>
</dbReference>
<dbReference type="PANTHER" id="PTHR43047">
    <property type="entry name" value="TWO-COMPONENT HISTIDINE PROTEIN KINASE"/>
    <property type="match status" value="1"/>
</dbReference>
<feature type="domain" description="PAC" evidence="14">
    <location>
        <begin position="246"/>
        <end position="298"/>
    </location>
</feature>
<dbReference type="Gene3D" id="3.30.565.10">
    <property type="entry name" value="Histidine kinase-like ATPase, C-terminal domain"/>
    <property type="match status" value="1"/>
</dbReference>
<dbReference type="GO" id="GO:0009190">
    <property type="term" value="P:cyclic nucleotide biosynthetic process"/>
    <property type="evidence" value="ECO:0007669"/>
    <property type="project" value="InterPro"/>
</dbReference>
<dbReference type="PROSITE" id="PS50110">
    <property type="entry name" value="RESPONSE_REGULATORY"/>
    <property type="match status" value="2"/>
</dbReference>
<evidence type="ECO:0000259" key="13">
    <source>
        <dbReference type="PROSITE" id="PS50112"/>
    </source>
</evidence>
<feature type="modified residue" description="4-aspartylphosphate" evidence="9">
    <location>
        <position position="58"/>
    </location>
</feature>
<evidence type="ECO:0000256" key="9">
    <source>
        <dbReference type="PROSITE-ProRule" id="PRU00169"/>
    </source>
</evidence>
<dbReference type="PRINTS" id="PR00344">
    <property type="entry name" value="BCTRLSENSOR"/>
</dbReference>
<dbReference type="SUPFAM" id="SSF55874">
    <property type="entry name" value="ATPase domain of HSP90 chaperone/DNA topoisomerase II/histidine kinase"/>
    <property type="match status" value="1"/>
</dbReference>
<dbReference type="InterPro" id="IPR005467">
    <property type="entry name" value="His_kinase_dom"/>
</dbReference>
<dbReference type="Gene3D" id="1.10.287.130">
    <property type="match status" value="1"/>
</dbReference>
<dbReference type="SUPFAM" id="SSF52172">
    <property type="entry name" value="CheY-like"/>
    <property type="match status" value="2"/>
</dbReference>
<dbReference type="CDD" id="cd00082">
    <property type="entry name" value="HisKA"/>
    <property type="match status" value="1"/>
</dbReference>
<dbReference type="NCBIfam" id="TIGR00229">
    <property type="entry name" value="sensory_box"/>
    <property type="match status" value="1"/>
</dbReference>
<feature type="coiled-coil region" evidence="10">
    <location>
        <begin position="143"/>
        <end position="177"/>
    </location>
</feature>
<dbReference type="SUPFAM" id="SSF55073">
    <property type="entry name" value="Nucleotide cyclase"/>
    <property type="match status" value="1"/>
</dbReference>
<dbReference type="eggNOG" id="COG2114">
    <property type="taxonomic scope" value="Bacteria"/>
</dbReference>
<keyword evidence="17" id="KW-1185">Reference proteome</keyword>
<dbReference type="PROSITE" id="PS50112">
    <property type="entry name" value="PAS"/>
    <property type="match status" value="1"/>
</dbReference>
<reference evidence="16 17" key="1">
    <citation type="submission" date="2008-07" db="EMBL/GenBank/DDBJ databases">
        <authorList>
            <person name="Tandeau de Marsac N."/>
            <person name="Ferriera S."/>
            <person name="Johnson J."/>
            <person name="Kravitz S."/>
            <person name="Beeson K."/>
            <person name="Sutton G."/>
            <person name="Rogers Y.-H."/>
            <person name="Friedman R."/>
            <person name="Frazier M."/>
            <person name="Venter J.C."/>
        </authorList>
    </citation>
    <scope>NUCLEOTIDE SEQUENCE [LARGE SCALE GENOMIC DNA]</scope>
    <source>
        <strain evidence="16 17">PCC 7420</strain>
    </source>
</reference>
<keyword evidence="5" id="KW-0808">Transferase</keyword>
<dbReference type="eggNOG" id="COG4753">
    <property type="taxonomic scope" value="Bacteria"/>
</dbReference>
<dbReference type="InterPro" id="IPR036097">
    <property type="entry name" value="HisK_dim/P_sf"/>
</dbReference>
<gene>
    <name evidence="16" type="ORF">MC7420_3506</name>
</gene>
<evidence type="ECO:0000256" key="8">
    <source>
        <dbReference type="ARBA" id="ARBA00074306"/>
    </source>
</evidence>
<dbReference type="PROSITE" id="PS50125">
    <property type="entry name" value="GUANYLATE_CYCLASE_2"/>
    <property type="match status" value="1"/>
</dbReference>
<dbReference type="RefSeq" id="WP_006104393.1">
    <property type="nucleotide sequence ID" value="NZ_DS989864.1"/>
</dbReference>
<evidence type="ECO:0000256" key="10">
    <source>
        <dbReference type="SAM" id="Coils"/>
    </source>
</evidence>
<dbReference type="PANTHER" id="PTHR43047:SF72">
    <property type="entry name" value="OSMOSENSING HISTIDINE PROTEIN KINASE SLN1"/>
    <property type="match status" value="1"/>
</dbReference>
<dbReference type="SMART" id="SM00387">
    <property type="entry name" value="HATPase_c"/>
    <property type="match status" value="1"/>
</dbReference>
<feature type="domain" description="PAS" evidence="13">
    <location>
        <begin position="167"/>
        <end position="203"/>
    </location>
</feature>
<dbReference type="InterPro" id="IPR036890">
    <property type="entry name" value="HATPase_C_sf"/>
</dbReference>
<dbReference type="Pfam" id="PF00512">
    <property type="entry name" value="HisKA"/>
    <property type="match status" value="1"/>
</dbReference>
<evidence type="ECO:0000259" key="12">
    <source>
        <dbReference type="PROSITE" id="PS50110"/>
    </source>
</evidence>
<dbReference type="SUPFAM" id="SSF47384">
    <property type="entry name" value="Homodimeric domain of signal transducing histidine kinase"/>
    <property type="match status" value="1"/>
</dbReference>
<dbReference type="SUPFAM" id="SSF55785">
    <property type="entry name" value="PYP-like sensor domain (PAS domain)"/>
    <property type="match status" value="1"/>
</dbReference>
<dbReference type="CDD" id="cd17536">
    <property type="entry name" value="REC_YesN-like"/>
    <property type="match status" value="1"/>
</dbReference>
<evidence type="ECO:0000313" key="16">
    <source>
        <dbReference type="EMBL" id="EDX72434.1"/>
    </source>
</evidence>
<keyword evidence="10" id="KW-0175">Coiled coil</keyword>
<sequence>MPAKILVVDDEPDLELLIRQKFRKKIRRQELQFIFAHNGVDALETLHAQPDIDMVLTDINMPEMDGLTLLTHLAQDYPTTKAVILSAYGDMENIRKAMNLGAFDFLTKPIDFQDLDITTHKTLNHVQQLKAAQQQEYLAQQAQADLLENLRQEVIERQRIQEELRASERQLAQFLEAVPVGLFVVDAEGQSYYANQRAQQLVGKGMIPGATVEELSQVYQIYVAGTHQLYPTEKNPIVQALRGERVTVDNMEIHHGEQVIPLEVWATPIYNEQGEIVYAIAAFQDISLHKQAEAERLQFTQALEQQNAALQRLDQLKDEFLANTSHELRTPLNGIIGITESLIDGAAGSLSPVQIANLAMVVSSGKRLNSLINDILDFAKLKNHDIELHRKSVDFRQITEVVLTLSRPLIQGKSLELNNEIPADFPGIDGDENRLQQIMYNLVGNAIKFTESGSITVSATQQQNMAEVTVADTGIGISPDKFEDIFKSFEQLNASVSYPSRGTGLGLSITKQLIELHGGRIRVESEVGQGSRFIFTLPLSFQPIASSSEYRTDITKVRDYSNSFPSELLPLMSKTGEFTILVVDDEPINLQVVTNHLSVHNYAIVQATSGIEALAKIEQGFKPDLVILDIMMPKMSGYEVCQKIRQCFPATEMPIILLTAKEQVSDLVEGLSLGANDYLTKPISKHELIARIKTHLHLSNINRAYGRFVPQEFLRFLGYESIVDVRLGDQVQQDMSIMFADIRNFTTLSESMSPQDNFNFLNSYLKQVGPIIRKHQGFIDKYIGDAIMALFPQTADDGLKAAIEIQKQVTRYNRDREKAGYPSITIGIGLHTGSLMLGTIGEQQRMETTVISDTVNLASRLEDLTKIYGASILISGYTLFCLEDQSQYHYRFIGQVQVKGKKHLVPVFEIFDAEPEYIIQFKENTKTTFEAGIVNFNQNKIDVALRIFEHIVEINWRDRAALNYIKLCERTRPQ</sequence>
<evidence type="ECO:0000256" key="2">
    <source>
        <dbReference type="ARBA" id="ARBA00006402"/>
    </source>
</evidence>
<accession>B4W013</accession>
<evidence type="ECO:0000259" key="11">
    <source>
        <dbReference type="PROSITE" id="PS50109"/>
    </source>
</evidence>
<dbReference type="HOGENOM" id="CLU_000445_114_26_3"/>
<dbReference type="SMART" id="SM00388">
    <property type="entry name" value="HisKA"/>
    <property type="match status" value="1"/>
</dbReference>
<feature type="domain" description="Guanylate cyclase" evidence="15">
    <location>
        <begin position="736"/>
        <end position="862"/>
    </location>
</feature>
<dbReference type="FunFam" id="3.30.565.10:FF:000010">
    <property type="entry name" value="Sensor histidine kinase RcsC"/>
    <property type="match status" value="1"/>
</dbReference>
<dbReference type="InterPro" id="IPR003661">
    <property type="entry name" value="HisK_dim/P_dom"/>
</dbReference>
<evidence type="ECO:0000256" key="4">
    <source>
        <dbReference type="ARBA" id="ARBA00022553"/>
    </source>
</evidence>
<dbReference type="InterPro" id="IPR035965">
    <property type="entry name" value="PAS-like_dom_sf"/>
</dbReference>
<dbReference type="PROSITE" id="PS50113">
    <property type="entry name" value="PAC"/>
    <property type="match status" value="1"/>
</dbReference>
<dbReference type="Pfam" id="PF00072">
    <property type="entry name" value="Response_reg"/>
    <property type="match status" value="2"/>
</dbReference>
<evidence type="ECO:0000256" key="5">
    <source>
        <dbReference type="ARBA" id="ARBA00022679"/>
    </source>
</evidence>
<organism evidence="16 17">
    <name type="scientific">Coleofasciculus chthonoplastes PCC 7420</name>
    <dbReference type="NCBI Taxonomy" id="118168"/>
    <lineage>
        <taxon>Bacteria</taxon>
        <taxon>Bacillati</taxon>
        <taxon>Cyanobacteriota</taxon>
        <taxon>Cyanophyceae</taxon>
        <taxon>Coleofasciculales</taxon>
        <taxon>Coleofasciculaceae</taxon>
        <taxon>Coleofasciculus</taxon>
    </lineage>
</organism>
<dbReference type="InterPro" id="IPR011006">
    <property type="entry name" value="CheY-like_superfamily"/>
</dbReference>
<proteinExistence type="inferred from homology"/>
<evidence type="ECO:0000256" key="1">
    <source>
        <dbReference type="ARBA" id="ARBA00000085"/>
    </source>
</evidence>
<dbReference type="InterPro" id="IPR029787">
    <property type="entry name" value="Nucleotide_cyclase"/>
</dbReference>
<feature type="domain" description="Response regulatory" evidence="12">
    <location>
        <begin position="579"/>
        <end position="696"/>
    </location>
</feature>
<evidence type="ECO:0000313" key="17">
    <source>
        <dbReference type="Proteomes" id="UP000003835"/>
    </source>
</evidence>
<dbReference type="InterPro" id="IPR004358">
    <property type="entry name" value="Sig_transdc_His_kin-like_C"/>
</dbReference>
<dbReference type="EC" id="2.7.13.3" evidence="3"/>
<dbReference type="InterPro" id="IPR001789">
    <property type="entry name" value="Sig_transdc_resp-reg_receiver"/>
</dbReference>
<dbReference type="Pfam" id="PF00211">
    <property type="entry name" value="Guanylate_cyc"/>
    <property type="match status" value="1"/>
</dbReference>
<dbReference type="InterPro" id="IPR000700">
    <property type="entry name" value="PAS-assoc_C"/>
</dbReference>
<dbReference type="Pfam" id="PF02518">
    <property type="entry name" value="HATPase_c"/>
    <property type="match status" value="1"/>
</dbReference>
<dbReference type="eggNOG" id="COG0745">
    <property type="taxonomic scope" value="Bacteria"/>
</dbReference>
<feature type="coiled-coil region" evidence="10">
    <location>
        <begin position="289"/>
        <end position="323"/>
    </location>
</feature>
<feature type="domain" description="Response regulatory" evidence="12">
    <location>
        <begin position="4"/>
        <end position="123"/>
    </location>
</feature>
<evidence type="ECO:0000256" key="3">
    <source>
        <dbReference type="ARBA" id="ARBA00012438"/>
    </source>
</evidence>
<dbReference type="CDD" id="cd00130">
    <property type="entry name" value="PAS"/>
    <property type="match status" value="1"/>
</dbReference>
<dbReference type="OrthoDB" id="9809348at2"/>
<keyword evidence="4 9" id="KW-0597">Phosphoprotein</keyword>
<keyword evidence="7" id="KW-0902">Two-component regulatory system</keyword>